<evidence type="ECO:0000313" key="4">
    <source>
        <dbReference type="Proteomes" id="UP000679690"/>
    </source>
</evidence>
<feature type="domain" description="NAD-dependent epimerase/dehydratase" evidence="2">
    <location>
        <begin position="10"/>
        <end position="156"/>
    </location>
</feature>
<dbReference type="InterPro" id="IPR001509">
    <property type="entry name" value="Epimerase_deHydtase"/>
</dbReference>
<dbReference type="PANTHER" id="PTHR43245:SF54">
    <property type="entry name" value="BLL0593 PROTEIN"/>
    <property type="match status" value="1"/>
</dbReference>
<evidence type="ECO:0000313" key="3">
    <source>
        <dbReference type="EMBL" id="MBO3737337.1"/>
    </source>
</evidence>
<dbReference type="SUPFAM" id="SSF51735">
    <property type="entry name" value="NAD(P)-binding Rossmann-fold domains"/>
    <property type="match status" value="1"/>
</dbReference>
<evidence type="ECO:0000256" key="1">
    <source>
        <dbReference type="SAM" id="MobiDB-lite"/>
    </source>
</evidence>
<gene>
    <name evidence="3" type="ORF">J5X75_07375</name>
</gene>
<name>A0ABS3UEY2_9ACTN</name>
<dbReference type="Pfam" id="PF01370">
    <property type="entry name" value="Epimerase"/>
    <property type="match status" value="1"/>
</dbReference>
<keyword evidence="4" id="KW-1185">Reference proteome</keyword>
<protein>
    <submittedName>
        <fullName evidence="3">NAD(P)-dependent oxidoreductase</fullName>
    </submittedName>
</protein>
<proteinExistence type="predicted"/>
<evidence type="ECO:0000259" key="2">
    <source>
        <dbReference type="Pfam" id="PF01370"/>
    </source>
</evidence>
<dbReference type="InterPro" id="IPR036291">
    <property type="entry name" value="NAD(P)-bd_dom_sf"/>
</dbReference>
<accession>A0ABS3UEY2</accession>
<dbReference type="RefSeq" id="WP_208466552.1">
    <property type="nucleotide sequence ID" value="NZ_JAGFNS010000004.1"/>
</dbReference>
<feature type="region of interest" description="Disordered" evidence="1">
    <location>
        <begin position="277"/>
        <end position="297"/>
    </location>
</feature>
<dbReference type="Gene3D" id="3.40.50.720">
    <property type="entry name" value="NAD(P)-binding Rossmann-like Domain"/>
    <property type="match status" value="1"/>
</dbReference>
<organism evidence="3 4">
    <name type="scientific">Actinoplanes flavus</name>
    <dbReference type="NCBI Taxonomy" id="2820290"/>
    <lineage>
        <taxon>Bacteria</taxon>
        <taxon>Bacillati</taxon>
        <taxon>Actinomycetota</taxon>
        <taxon>Actinomycetes</taxon>
        <taxon>Micromonosporales</taxon>
        <taxon>Micromonosporaceae</taxon>
        <taxon>Actinoplanes</taxon>
    </lineage>
</organism>
<sequence length="297" mass="31693">MNHGTSPVAAVTGSSGLVGAAVAAALGAAGWRVRGADRVAGRWTGVVGDLRDRRVRTALLDGSTVLIYAAALHAPHVGRVGDEEFRAVNVGATETLLHDADRAGVRRIVYISSTSVYGHAMVPTDRTVWVDEALRPRPRDIYDETKLAAEQLVAACPIASVTLRIARCFPEPPPVLATHLLHRAVGLSDVAAAVTRVAGDPVTGVFTIAGPYPFTRADCPALFTDAAAVIAERLPEVAAAFRRRGWRLPETIDRVYDSSAATAAFGYRPRYGVQRITGPPWSGRPPDTRTGWCRRSS</sequence>
<dbReference type="Proteomes" id="UP000679690">
    <property type="component" value="Unassembled WGS sequence"/>
</dbReference>
<dbReference type="EMBL" id="JAGFNS010000004">
    <property type="protein sequence ID" value="MBO3737337.1"/>
    <property type="molecule type" value="Genomic_DNA"/>
</dbReference>
<dbReference type="InterPro" id="IPR050177">
    <property type="entry name" value="Lipid_A_modif_metabolic_enz"/>
</dbReference>
<reference evidence="3 4" key="1">
    <citation type="submission" date="2021-03" db="EMBL/GenBank/DDBJ databases">
        <title>Actinoplanes flavus sp. nov., a novel actinomycete isolated from Coconut Palm rhizosphere soil.</title>
        <authorList>
            <person name="Luo X."/>
        </authorList>
    </citation>
    <scope>NUCLEOTIDE SEQUENCE [LARGE SCALE GENOMIC DNA]</scope>
    <source>
        <strain evidence="3 4">NEAU-H7</strain>
    </source>
</reference>
<dbReference type="PANTHER" id="PTHR43245">
    <property type="entry name" value="BIFUNCTIONAL POLYMYXIN RESISTANCE PROTEIN ARNA"/>
    <property type="match status" value="1"/>
</dbReference>
<comment type="caution">
    <text evidence="3">The sequence shown here is derived from an EMBL/GenBank/DDBJ whole genome shotgun (WGS) entry which is preliminary data.</text>
</comment>